<dbReference type="Pfam" id="PF10551">
    <property type="entry name" value="MULE"/>
    <property type="match status" value="1"/>
</dbReference>
<proteinExistence type="predicted"/>
<evidence type="ECO:0000256" key="4">
    <source>
        <dbReference type="PROSITE-ProRule" id="PRU00325"/>
    </source>
</evidence>
<evidence type="ECO:0000256" key="3">
    <source>
        <dbReference type="ARBA" id="ARBA00022833"/>
    </source>
</evidence>
<keyword evidence="7" id="KW-1185">Reference proteome</keyword>
<dbReference type="PANTHER" id="PTHR31973">
    <property type="entry name" value="POLYPROTEIN, PUTATIVE-RELATED"/>
    <property type="match status" value="1"/>
</dbReference>
<protein>
    <submittedName>
        <fullName evidence="6">SWIM-type domain-containing protein</fullName>
    </submittedName>
</protein>
<keyword evidence="2 4" id="KW-0863">Zinc-finger</keyword>
<accession>A0AAD8JHE5</accession>
<reference evidence="6" key="1">
    <citation type="submission" date="2023-02" db="EMBL/GenBank/DDBJ databases">
        <title>Genome of toxic invasive species Heracleum sosnowskyi carries increased number of genes despite the absence of recent whole-genome duplications.</title>
        <authorList>
            <person name="Schelkunov M."/>
            <person name="Shtratnikova V."/>
            <person name="Makarenko M."/>
            <person name="Klepikova A."/>
            <person name="Omelchenko D."/>
            <person name="Novikova G."/>
            <person name="Obukhova E."/>
            <person name="Bogdanov V."/>
            <person name="Penin A."/>
            <person name="Logacheva M."/>
        </authorList>
    </citation>
    <scope>NUCLEOTIDE SEQUENCE</scope>
    <source>
        <strain evidence="6">Hsosn_3</strain>
        <tissue evidence="6">Leaf</tissue>
    </source>
</reference>
<dbReference type="PANTHER" id="PTHR31973:SF113">
    <property type="entry name" value="PROTEIN FAR1-RELATED SEQUENCE 5-LIKE"/>
    <property type="match status" value="1"/>
</dbReference>
<dbReference type="InterPro" id="IPR018289">
    <property type="entry name" value="MULE_transposase_dom"/>
</dbReference>
<dbReference type="AlphaFoldDB" id="A0AAD8JHE5"/>
<dbReference type="Pfam" id="PF04434">
    <property type="entry name" value="SWIM"/>
    <property type="match status" value="1"/>
</dbReference>
<organism evidence="6 7">
    <name type="scientific">Heracleum sosnowskyi</name>
    <dbReference type="NCBI Taxonomy" id="360622"/>
    <lineage>
        <taxon>Eukaryota</taxon>
        <taxon>Viridiplantae</taxon>
        <taxon>Streptophyta</taxon>
        <taxon>Embryophyta</taxon>
        <taxon>Tracheophyta</taxon>
        <taxon>Spermatophyta</taxon>
        <taxon>Magnoliopsida</taxon>
        <taxon>eudicotyledons</taxon>
        <taxon>Gunneridae</taxon>
        <taxon>Pentapetalae</taxon>
        <taxon>asterids</taxon>
        <taxon>campanulids</taxon>
        <taxon>Apiales</taxon>
        <taxon>Apiaceae</taxon>
        <taxon>Apioideae</taxon>
        <taxon>apioid superclade</taxon>
        <taxon>Tordylieae</taxon>
        <taxon>Tordyliinae</taxon>
        <taxon>Heracleum</taxon>
    </lineage>
</organism>
<feature type="domain" description="SWIM-type" evidence="5">
    <location>
        <begin position="628"/>
        <end position="660"/>
    </location>
</feature>
<dbReference type="Pfam" id="PF03108">
    <property type="entry name" value="DBD_Tnp_Mut"/>
    <property type="match status" value="1"/>
</dbReference>
<dbReference type="InterPro" id="IPR007527">
    <property type="entry name" value="Znf_SWIM"/>
</dbReference>
<dbReference type="PROSITE" id="PS50966">
    <property type="entry name" value="ZF_SWIM"/>
    <property type="match status" value="1"/>
</dbReference>
<name>A0AAD8JHE5_9APIA</name>
<comment type="caution">
    <text evidence="6">The sequence shown here is derived from an EMBL/GenBank/DDBJ whole genome shotgun (WGS) entry which is preliminary data.</text>
</comment>
<dbReference type="GO" id="GO:0008270">
    <property type="term" value="F:zinc ion binding"/>
    <property type="evidence" value="ECO:0007669"/>
    <property type="project" value="UniProtKB-KW"/>
</dbReference>
<dbReference type="InterPro" id="IPR006564">
    <property type="entry name" value="Znf_PMZ"/>
</dbReference>
<evidence type="ECO:0000256" key="1">
    <source>
        <dbReference type="ARBA" id="ARBA00022723"/>
    </source>
</evidence>
<evidence type="ECO:0000256" key="2">
    <source>
        <dbReference type="ARBA" id="ARBA00022771"/>
    </source>
</evidence>
<keyword evidence="3" id="KW-0862">Zinc</keyword>
<evidence type="ECO:0000313" key="6">
    <source>
        <dbReference type="EMBL" id="KAK1403793.1"/>
    </source>
</evidence>
<gene>
    <name evidence="6" type="ORF">POM88_003398</name>
</gene>
<dbReference type="Proteomes" id="UP001237642">
    <property type="component" value="Unassembled WGS sequence"/>
</dbReference>
<reference evidence="6" key="2">
    <citation type="submission" date="2023-05" db="EMBL/GenBank/DDBJ databases">
        <authorList>
            <person name="Schelkunov M.I."/>
        </authorList>
    </citation>
    <scope>NUCLEOTIDE SEQUENCE</scope>
    <source>
        <strain evidence="6">Hsosn_3</strain>
        <tissue evidence="6">Leaf</tissue>
    </source>
</reference>
<evidence type="ECO:0000259" key="5">
    <source>
        <dbReference type="PROSITE" id="PS50966"/>
    </source>
</evidence>
<dbReference type="SMART" id="SM00575">
    <property type="entry name" value="ZnF_PMZ"/>
    <property type="match status" value="1"/>
</dbReference>
<keyword evidence="1" id="KW-0479">Metal-binding</keyword>
<dbReference type="EMBL" id="JAUIZM010000001">
    <property type="protein sequence ID" value="KAK1403793.1"/>
    <property type="molecule type" value="Genomic_DNA"/>
</dbReference>
<dbReference type="InterPro" id="IPR004332">
    <property type="entry name" value="Transposase_MuDR"/>
</dbReference>
<evidence type="ECO:0000313" key="7">
    <source>
        <dbReference type="Proteomes" id="UP001237642"/>
    </source>
</evidence>
<sequence>MDNNLDNIPIIVQHHEHWDDSLQYLNFQVFGILVPKSCNYTNLVSMICNELKLQPESTFVKIEYQVKDGYPPFKIVDDLHINFYIELKKKEADFTIYPLCVTTENRDIQISAYSNGSGLTSNDEGMSSNTSYNNSDAVSKEVVEDYVDYAEQISRQMLDMSPEPTIEDEIIEISKDDVINNRQNPELSVLQIYKDKETLQIVLSLYAIRNNFQYKVKKSCKNQYLVECLDKNCNWLLRASRNGNTNQFVIRRMVDSHTCSLEIRFKDKRQETTNVIADVIKHKFSNIKTKYSVADIIRDMKHDHNVEVKYNKAWRSKEKALEIMRGNATESFVELYSYLYMLYTTNVGSVVELQLTGNNCFLYVFVALNSSMKGWNYCLPVVVVDGTFLKSSYGGTLLVAATQDAGGKIFPLAFGVVDSENDMSWEWFFEKFRIAYGRREDMVIVSDRHESIIKGAKKIYPEVPNVFCIFHLLGNIKSKFKKNLKKIKDAFFSAANAYSVTKFQYHMKELEKVDKRVQVYLEDVGYKKWAKVYSGNNRYSNMTSNVAESLNSVTMSIRELPICTMLESLRALIQKWSWRNRNEANATSTRLTRKYEELLKKNYLLSVDLTVNPTNHILFEVFNGDKKNVVDLNVKSCSCKRFQMDEIPCAHAIAVFQKCNIDPYEYCSVYYKKETMVAAYKETVYPVGNGDTWEVPQTVKSLIVNPQEGRIRVGRPKKRRCKASWERNGKTLKPIICGKCKKSGHNRRSCRNPVKND</sequence>